<reference evidence="7 8" key="1">
    <citation type="submission" date="2018-10" db="EMBL/GenBank/DDBJ databases">
        <title>A high-quality apple genome assembly.</title>
        <authorList>
            <person name="Hu J."/>
        </authorList>
    </citation>
    <scope>NUCLEOTIDE SEQUENCE [LARGE SCALE GENOMIC DNA]</scope>
    <source>
        <strain evidence="8">cv. HFTH1</strain>
        <tissue evidence="7">Young leaf</tissue>
    </source>
</reference>
<organism evidence="7 8">
    <name type="scientific">Malus domestica</name>
    <name type="common">Apple</name>
    <name type="synonym">Pyrus malus</name>
    <dbReference type="NCBI Taxonomy" id="3750"/>
    <lineage>
        <taxon>Eukaryota</taxon>
        <taxon>Viridiplantae</taxon>
        <taxon>Streptophyta</taxon>
        <taxon>Embryophyta</taxon>
        <taxon>Tracheophyta</taxon>
        <taxon>Spermatophyta</taxon>
        <taxon>Magnoliopsida</taxon>
        <taxon>eudicotyledons</taxon>
        <taxon>Gunneridae</taxon>
        <taxon>Pentapetalae</taxon>
        <taxon>rosids</taxon>
        <taxon>fabids</taxon>
        <taxon>Rosales</taxon>
        <taxon>Rosaceae</taxon>
        <taxon>Amygdaloideae</taxon>
        <taxon>Maleae</taxon>
        <taxon>Malus</taxon>
    </lineage>
</organism>
<evidence type="ECO:0000259" key="6">
    <source>
        <dbReference type="PROSITE" id="PS51294"/>
    </source>
</evidence>
<sequence length="75" mass="8421">MQTTITASSSSSKAAGVAGGTKTPCWAKVGLKRELWTPEEDELLINYIKKEWDGRWRTLPKRAGLLCCRKSCHIR</sequence>
<evidence type="ECO:0000256" key="3">
    <source>
        <dbReference type="ARBA" id="ARBA00023242"/>
    </source>
</evidence>
<name>A0A498HVZ3_MALDO</name>
<dbReference type="EMBL" id="RDQH01000341">
    <property type="protein sequence ID" value="RXH74172.1"/>
    <property type="molecule type" value="Genomic_DNA"/>
</dbReference>
<dbReference type="Gene3D" id="1.10.10.60">
    <property type="entry name" value="Homeodomain-like"/>
    <property type="match status" value="1"/>
</dbReference>
<comment type="caution">
    <text evidence="7">The sequence shown here is derived from an EMBL/GenBank/DDBJ whole genome shotgun (WGS) entry which is preliminary data.</text>
</comment>
<evidence type="ECO:0000256" key="2">
    <source>
        <dbReference type="ARBA" id="ARBA00023125"/>
    </source>
</evidence>
<feature type="domain" description="Myb-like" evidence="5">
    <location>
        <begin position="28"/>
        <end position="75"/>
    </location>
</feature>
<gene>
    <name evidence="7" type="ORF">DVH24_028893</name>
</gene>
<accession>A0A498HVZ3</accession>
<dbReference type="InterPro" id="IPR009057">
    <property type="entry name" value="Homeodomain-like_sf"/>
</dbReference>
<dbReference type="GO" id="GO:0003677">
    <property type="term" value="F:DNA binding"/>
    <property type="evidence" value="ECO:0007669"/>
    <property type="project" value="UniProtKB-KW"/>
</dbReference>
<dbReference type="InterPro" id="IPR001005">
    <property type="entry name" value="SANT/Myb"/>
</dbReference>
<dbReference type="Pfam" id="PF00249">
    <property type="entry name" value="Myb_DNA-binding"/>
    <property type="match status" value="1"/>
</dbReference>
<dbReference type="PROSITE" id="PS51294">
    <property type="entry name" value="HTH_MYB"/>
    <property type="match status" value="1"/>
</dbReference>
<dbReference type="Proteomes" id="UP000290289">
    <property type="component" value="Chromosome 15"/>
</dbReference>
<dbReference type="GO" id="GO:0005634">
    <property type="term" value="C:nucleus"/>
    <property type="evidence" value="ECO:0007669"/>
    <property type="project" value="UniProtKB-SubCell"/>
</dbReference>
<dbReference type="PROSITE" id="PS50090">
    <property type="entry name" value="MYB_LIKE"/>
    <property type="match status" value="1"/>
</dbReference>
<dbReference type="InterPro" id="IPR015495">
    <property type="entry name" value="Myb_TF_plants"/>
</dbReference>
<dbReference type="AlphaFoldDB" id="A0A498HVZ3"/>
<dbReference type="CDD" id="cd00167">
    <property type="entry name" value="SANT"/>
    <property type="match status" value="1"/>
</dbReference>
<dbReference type="STRING" id="3750.A0A498HVZ3"/>
<evidence type="ECO:0000256" key="1">
    <source>
        <dbReference type="ARBA" id="ARBA00004123"/>
    </source>
</evidence>
<feature type="domain" description="HTH myb-type" evidence="6">
    <location>
        <begin position="28"/>
        <end position="75"/>
    </location>
</feature>
<protein>
    <submittedName>
        <fullName evidence="7">Uncharacterized protein</fullName>
    </submittedName>
</protein>
<dbReference type="PANTHER" id="PTHR47999:SF77">
    <property type="entry name" value="TRANSCRIPTION REPRESSOR MYB5-LIKE"/>
    <property type="match status" value="1"/>
</dbReference>
<keyword evidence="2" id="KW-0238">DNA-binding</keyword>
<dbReference type="PANTHER" id="PTHR47999">
    <property type="entry name" value="TRANSCRIPTION FACTOR MYB8-RELATED-RELATED"/>
    <property type="match status" value="1"/>
</dbReference>
<keyword evidence="3" id="KW-0539">Nucleus</keyword>
<dbReference type="InterPro" id="IPR017930">
    <property type="entry name" value="Myb_dom"/>
</dbReference>
<feature type="region of interest" description="Disordered" evidence="4">
    <location>
        <begin position="1"/>
        <end position="21"/>
    </location>
</feature>
<keyword evidence="8" id="KW-1185">Reference proteome</keyword>
<evidence type="ECO:0000259" key="5">
    <source>
        <dbReference type="PROSITE" id="PS50090"/>
    </source>
</evidence>
<evidence type="ECO:0000313" key="7">
    <source>
        <dbReference type="EMBL" id="RXH74172.1"/>
    </source>
</evidence>
<evidence type="ECO:0000256" key="4">
    <source>
        <dbReference type="SAM" id="MobiDB-lite"/>
    </source>
</evidence>
<dbReference type="SUPFAM" id="SSF46689">
    <property type="entry name" value="Homeodomain-like"/>
    <property type="match status" value="1"/>
</dbReference>
<comment type="subcellular location">
    <subcellularLocation>
        <location evidence="1">Nucleus</location>
    </subcellularLocation>
</comment>
<evidence type="ECO:0000313" key="8">
    <source>
        <dbReference type="Proteomes" id="UP000290289"/>
    </source>
</evidence>
<proteinExistence type="predicted"/>